<dbReference type="Proteomes" id="UP000735302">
    <property type="component" value="Unassembled WGS sequence"/>
</dbReference>
<proteinExistence type="predicted"/>
<reference evidence="2 3" key="1">
    <citation type="journal article" date="2021" name="Elife">
        <title>Chloroplast acquisition without the gene transfer in kleptoplastic sea slugs, Plakobranchus ocellatus.</title>
        <authorList>
            <person name="Maeda T."/>
            <person name="Takahashi S."/>
            <person name="Yoshida T."/>
            <person name="Shimamura S."/>
            <person name="Takaki Y."/>
            <person name="Nagai Y."/>
            <person name="Toyoda A."/>
            <person name="Suzuki Y."/>
            <person name="Arimoto A."/>
            <person name="Ishii H."/>
            <person name="Satoh N."/>
            <person name="Nishiyama T."/>
            <person name="Hasebe M."/>
            <person name="Maruyama T."/>
            <person name="Minagawa J."/>
            <person name="Obokata J."/>
            <person name="Shigenobu S."/>
        </authorList>
    </citation>
    <scope>NUCLEOTIDE SEQUENCE [LARGE SCALE GENOMIC DNA]</scope>
</reference>
<organism evidence="2 3">
    <name type="scientific">Plakobranchus ocellatus</name>
    <dbReference type="NCBI Taxonomy" id="259542"/>
    <lineage>
        <taxon>Eukaryota</taxon>
        <taxon>Metazoa</taxon>
        <taxon>Spiralia</taxon>
        <taxon>Lophotrochozoa</taxon>
        <taxon>Mollusca</taxon>
        <taxon>Gastropoda</taxon>
        <taxon>Heterobranchia</taxon>
        <taxon>Euthyneura</taxon>
        <taxon>Panpulmonata</taxon>
        <taxon>Sacoglossa</taxon>
        <taxon>Placobranchoidea</taxon>
        <taxon>Plakobranchidae</taxon>
        <taxon>Plakobranchus</taxon>
    </lineage>
</organism>
<evidence type="ECO:0000313" key="3">
    <source>
        <dbReference type="Proteomes" id="UP000735302"/>
    </source>
</evidence>
<comment type="caution">
    <text evidence="2">The sequence shown here is derived from an EMBL/GenBank/DDBJ whole genome shotgun (WGS) entry which is preliminary data.</text>
</comment>
<feature type="region of interest" description="Disordered" evidence="1">
    <location>
        <begin position="50"/>
        <end position="74"/>
    </location>
</feature>
<gene>
    <name evidence="2" type="ORF">PoB_006825700</name>
</gene>
<accession>A0AAV4DCJ1</accession>
<sequence length="122" mass="13640">MEIWCGSEFMDPEEKRYRKRGREEGGGVIHNFMCQLLFQQWFGFLYKASPQQSDPRLSGPPSGRGSDGGARTREKWIPADLRADSLATVPPTPLAAVVGREAKKGKKWRKASGYDSGVLCTY</sequence>
<protein>
    <submittedName>
        <fullName evidence="2">Uncharacterized protein</fullName>
    </submittedName>
</protein>
<evidence type="ECO:0000313" key="2">
    <source>
        <dbReference type="EMBL" id="GFO41752.1"/>
    </source>
</evidence>
<evidence type="ECO:0000256" key="1">
    <source>
        <dbReference type="SAM" id="MobiDB-lite"/>
    </source>
</evidence>
<keyword evidence="3" id="KW-1185">Reference proteome</keyword>
<dbReference type="AlphaFoldDB" id="A0AAV4DCJ1"/>
<name>A0AAV4DCJ1_9GAST</name>
<dbReference type="EMBL" id="BLXT01007710">
    <property type="protein sequence ID" value="GFO41752.1"/>
    <property type="molecule type" value="Genomic_DNA"/>
</dbReference>
<feature type="compositionally biased region" description="Low complexity" evidence="1">
    <location>
        <begin position="53"/>
        <end position="64"/>
    </location>
</feature>